<keyword evidence="1" id="KW-0479">Metal-binding</keyword>
<comment type="caution">
    <text evidence="5">The sequence shown here is derived from an EMBL/GenBank/DDBJ whole genome shotgun (WGS) entry which is preliminary data.</text>
</comment>
<protein>
    <recommendedName>
        <fullName evidence="4">Aconitase/3-isopropylmalate dehydratase large subunit alpha/beta/alpha domain-containing protein</fullName>
    </recommendedName>
</protein>
<dbReference type="PANTHER" id="PTHR43160:SF3">
    <property type="entry name" value="ACONITATE HYDRATASE, MITOCHONDRIAL"/>
    <property type="match status" value="1"/>
</dbReference>
<reference evidence="5" key="1">
    <citation type="journal article" date="2014" name="Front. Microbiol.">
        <title>High frequency of phylogenetically diverse reductive dehalogenase-homologous genes in deep subseafloor sedimentary metagenomes.</title>
        <authorList>
            <person name="Kawai M."/>
            <person name="Futagami T."/>
            <person name="Toyoda A."/>
            <person name="Takaki Y."/>
            <person name="Nishi S."/>
            <person name="Hori S."/>
            <person name="Arai W."/>
            <person name="Tsubouchi T."/>
            <person name="Morono Y."/>
            <person name="Uchiyama I."/>
            <person name="Ito T."/>
            <person name="Fujiyama A."/>
            <person name="Inagaki F."/>
            <person name="Takami H."/>
        </authorList>
    </citation>
    <scope>NUCLEOTIDE SEQUENCE</scope>
    <source>
        <strain evidence="5">Expedition CK06-06</strain>
    </source>
</reference>
<evidence type="ECO:0000256" key="3">
    <source>
        <dbReference type="ARBA" id="ARBA00023014"/>
    </source>
</evidence>
<dbReference type="InterPro" id="IPR015931">
    <property type="entry name" value="Acnase/IPM_dHydase_lsu_aba_1/3"/>
</dbReference>
<proteinExistence type="predicted"/>
<keyword evidence="2" id="KW-0408">Iron</keyword>
<dbReference type="SUPFAM" id="SSF53732">
    <property type="entry name" value="Aconitase iron-sulfur domain"/>
    <property type="match status" value="1"/>
</dbReference>
<dbReference type="GO" id="GO:0046872">
    <property type="term" value="F:metal ion binding"/>
    <property type="evidence" value="ECO:0007669"/>
    <property type="project" value="UniProtKB-KW"/>
</dbReference>
<evidence type="ECO:0000313" key="5">
    <source>
        <dbReference type="EMBL" id="GAG42486.1"/>
    </source>
</evidence>
<evidence type="ECO:0000256" key="2">
    <source>
        <dbReference type="ARBA" id="ARBA00023004"/>
    </source>
</evidence>
<name>X0Z1I6_9ZZZZ</name>
<dbReference type="EMBL" id="BARS01057680">
    <property type="protein sequence ID" value="GAG42486.1"/>
    <property type="molecule type" value="Genomic_DNA"/>
</dbReference>
<feature type="domain" description="Aconitase/3-isopropylmalate dehydratase large subunit alpha/beta/alpha" evidence="4">
    <location>
        <begin position="38"/>
        <end position="116"/>
    </location>
</feature>
<feature type="non-terminal residue" evidence="5">
    <location>
        <position position="118"/>
    </location>
</feature>
<gene>
    <name evidence="5" type="ORF">S01H1_84474</name>
</gene>
<dbReference type="InterPro" id="IPR001030">
    <property type="entry name" value="Acoase/IPM_deHydtase_lsu_aba"/>
</dbReference>
<dbReference type="Gene3D" id="3.30.499.10">
    <property type="entry name" value="Aconitase, domain 3"/>
    <property type="match status" value="1"/>
</dbReference>
<dbReference type="GO" id="GO:0003994">
    <property type="term" value="F:aconitate hydratase activity"/>
    <property type="evidence" value="ECO:0007669"/>
    <property type="project" value="TreeGrafter"/>
</dbReference>
<dbReference type="InterPro" id="IPR050926">
    <property type="entry name" value="Aconitase/IPM_isomerase"/>
</dbReference>
<evidence type="ECO:0000256" key="1">
    <source>
        <dbReference type="ARBA" id="ARBA00022723"/>
    </source>
</evidence>
<dbReference type="AlphaFoldDB" id="X0Z1I6"/>
<dbReference type="Pfam" id="PF00330">
    <property type="entry name" value="Aconitase"/>
    <property type="match status" value="1"/>
</dbReference>
<dbReference type="GO" id="GO:0006099">
    <property type="term" value="P:tricarboxylic acid cycle"/>
    <property type="evidence" value="ECO:0007669"/>
    <property type="project" value="TreeGrafter"/>
</dbReference>
<dbReference type="PANTHER" id="PTHR43160">
    <property type="entry name" value="ACONITATE HYDRATASE B"/>
    <property type="match status" value="1"/>
</dbReference>
<dbReference type="GO" id="GO:0005829">
    <property type="term" value="C:cytosol"/>
    <property type="evidence" value="ECO:0007669"/>
    <property type="project" value="TreeGrafter"/>
</dbReference>
<dbReference type="GO" id="GO:0051539">
    <property type="term" value="F:4 iron, 4 sulfur cluster binding"/>
    <property type="evidence" value="ECO:0007669"/>
    <property type="project" value="TreeGrafter"/>
</dbReference>
<organism evidence="5">
    <name type="scientific">marine sediment metagenome</name>
    <dbReference type="NCBI Taxonomy" id="412755"/>
    <lineage>
        <taxon>unclassified sequences</taxon>
        <taxon>metagenomes</taxon>
        <taxon>ecological metagenomes</taxon>
    </lineage>
</organism>
<dbReference type="InterPro" id="IPR036008">
    <property type="entry name" value="Aconitase_4Fe-4S_dom"/>
</dbReference>
<sequence length="118" mass="12986">MSTIETTPDFVRAVYERLERNVAIICGRLGRPLTFAEKVFLGHLDDAEREDLEPGKSYVATRPDRVAMQDATAQMALLQFMLAGRAETAAPTTVHCDHLIQAHLGAAADMQTASETNR</sequence>
<evidence type="ECO:0000259" key="4">
    <source>
        <dbReference type="Pfam" id="PF00330"/>
    </source>
</evidence>
<keyword evidence="3" id="KW-0411">Iron-sulfur</keyword>
<accession>X0Z1I6</accession>